<proteinExistence type="predicted"/>
<dbReference type="SUPFAM" id="SSF56645">
    <property type="entry name" value="Acyl-CoA dehydrogenase NM domain-like"/>
    <property type="match status" value="1"/>
</dbReference>
<organism evidence="2 3">
    <name type="scientific">Macrophomina phaseolina</name>
    <dbReference type="NCBI Taxonomy" id="35725"/>
    <lineage>
        <taxon>Eukaryota</taxon>
        <taxon>Fungi</taxon>
        <taxon>Dikarya</taxon>
        <taxon>Ascomycota</taxon>
        <taxon>Pezizomycotina</taxon>
        <taxon>Dothideomycetes</taxon>
        <taxon>Dothideomycetes incertae sedis</taxon>
        <taxon>Botryosphaeriales</taxon>
        <taxon>Botryosphaeriaceae</taxon>
        <taxon>Macrophomina</taxon>
    </lineage>
</organism>
<feature type="domain" description="Acyl-CoA oxidase C-alpha1" evidence="1">
    <location>
        <begin position="261"/>
        <end position="392"/>
    </location>
</feature>
<dbReference type="InterPro" id="IPR009100">
    <property type="entry name" value="AcylCoA_DH/oxidase_NM_dom_sf"/>
</dbReference>
<dbReference type="EMBL" id="JAGTJR010000040">
    <property type="protein sequence ID" value="KAH7032341.1"/>
    <property type="molecule type" value="Genomic_DNA"/>
</dbReference>
<gene>
    <name evidence="2" type="ORF">B0J12DRAFT_302733</name>
</gene>
<dbReference type="Proteomes" id="UP000774617">
    <property type="component" value="Unassembled WGS sequence"/>
</dbReference>
<reference evidence="2 3" key="1">
    <citation type="journal article" date="2021" name="Nat. Commun.">
        <title>Genetic determinants of endophytism in the Arabidopsis root mycobiome.</title>
        <authorList>
            <person name="Mesny F."/>
            <person name="Miyauchi S."/>
            <person name="Thiergart T."/>
            <person name="Pickel B."/>
            <person name="Atanasova L."/>
            <person name="Karlsson M."/>
            <person name="Huettel B."/>
            <person name="Barry K.W."/>
            <person name="Haridas S."/>
            <person name="Chen C."/>
            <person name="Bauer D."/>
            <person name="Andreopoulos W."/>
            <person name="Pangilinan J."/>
            <person name="LaButti K."/>
            <person name="Riley R."/>
            <person name="Lipzen A."/>
            <person name="Clum A."/>
            <person name="Drula E."/>
            <person name="Henrissat B."/>
            <person name="Kohler A."/>
            <person name="Grigoriev I.V."/>
            <person name="Martin F.M."/>
            <person name="Hacquard S."/>
        </authorList>
    </citation>
    <scope>NUCLEOTIDE SEQUENCE [LARGE SCALE GENOMIC DNA]</scope>
    <source>
        <strain evidence="2 3">MPI-SDFR-AT-0080</strain>
    </source>
</reference>
<evidence type="ECO:0000259" key="1">
    <source>
        <dbReference type="Pfam" id="PF22924"/>
    </source>
</evidence>
<dbReference type="Gene3D" id="1.20.140.10">
    <property type="entry name" value="Butyryl-CoA Dehydrogenase, subunit A, domain 3"/>
    <property type="match status" value="1"/>
</dbReference>
<evidence type="ECO:0000313" key="2">
    <source>
        <dbReference type="EMBL" id="KAH7032341.1"/>
    </source>
</evidence>
<name>A0ABQ8FX96_9PEZI</name>
<dbReference type="Pfam" id="PF22924">
    <property type="entry name" value="ACOX_C_alpha1"/>
    <property type="match status" value="1"/>
</dbReference>
<sequence length="569" mass="61812">MPSTESLLSLEPFAAGNPTGFASPADIKNAYDRARLIGRHYALSLQDIVSLSPRFWAFHLDLIHAESGNALVILTTHLNLCIGTLGDYLPERPDLQPLAEKLLNFDLVGQFLLTEVGWGVDADELKSTATLQPDGTFELHTPHEQAAKFMSWTTPDAAMPSGGIVFARLIVQNEDRGIRPFWVMLHDGQAMEPGVVSHALPKRAGAPAVDHAVTTFTHKHLPSTALLGTLTKPSNPATHFASIIHRASIGTLSISTVNVPCLKLSTYTAARYSSRRHVTSPSGTPIPILAYRTQQRPLLHALAHAFVWEAAAQHAASLFTAAKADPALQAATAIPFKCAIQRSTQRILSSLADCCGAQGLYEHNAIISCQNLMRGNSLAEGDVVVIAIRLVSELLLSGQQLPSSRYPDAPVVRYAAGLLEEARDVVRALPAGSRDVMDEGFNAAVLPLCERVAEAMGWALAYEGAREKGVSGDLLDVFEVGVVEEGASWFVENLGWKRTDIQRREEEVLTRLLPRLERLVAEGWEGVAPFARAPLLTEEAWGEFVERLPRFGGEEEEDGMVNRAADAKL</sequence>
<dbReference type="InterPro" id="IPR036250">
    <property type="entry name" value="AcylCo_DH-like_C"/>
</dbReference>
<dbReference type="InterPro" id="IPR055060">
    <property type="entry name" value="ACOX_C_alpha1"/>
</dbReference>
<keyword evidence="3" id="KW-1185">Reference proteome</keyword>
<dbReference type="InterPro" id="IPR046373">
    <property type="entry name" value="Acyl-CoA_Oxase/DH_mid-dom_sf"/>
</dbReference>
<dbReference type="PANTHER" id="PTHR10909">
    <property type="entry name" value="ELECTRON TRANSPORT OXIDOREDUCTASE"/>
    <property type="match status" value="1"/>
</dbReference>
<accession>A0ABQ8FX96</accession>
<protein>
    <recommendedName>
        <fullName evidence="1">Acyl-CoA oxidase C-alpha1 domain-containing protein</fullName>
    </recommendedName>
</protein>
<dbReference type="SUPFAM" id="SSF47203">
    <property type="entry name" value="Acyl-CoA dehydrogenase C-terminal domain-like"/>
    <property type="match status" value="1"/>
</dbReference>
<dbReference type="Gene3D" id="2.40.110.10">
    <property type="entry name" value="Butyryl-CoA Dehydrogenase, subunit A, domain 2"/>
    <property type="match status" value="1"/>
</dbReference>
<dbReference type="InterPro" id="IPR012258">
    <property type="entry name" value="Acyl-CoA_oxidase"/>
</dbReference>
<comment type="caution">
    <text evidence="2">The sequence shown here is derived from an EMBL/GenBank/DDBJ whole genome shotgun (WGS) entry which is preliminary data.</text>
</comment>
<dbReference type="PANTHER" id="PTHR10909:SF382">
    <property type="entry name" value="ACYL-COENZYME A OXIDASE"/>
    <property type="match status" value="1"/>
</dbReference>
<evidence type="ECO:0000313" key="3">
    <source>
        <dbReference type="Proteomes" id="UP000774617"/>
    </source>
</evidence>